<comment type="caution">
    <text evidence="4">The sequence shown here is derived from an EMBL/GenBank/DDBJ whole genome shotgun (WGS) entry which is preliminary data.</text>
</comment>
<evidence type="ECO:0000313" key="4">
    <source>
        <dbReference type="EMBL" id="TID19155.1"/>
    </source>
</evidence>
<dbReference type="InterPro" id="IPR042099">
    <property type="entry name" value="ANL_N_sf"/>
</dbReference>
<gene>
    <name evidence="4" type="ORF">E6O75_ATG06276</name>
</gene>
<organism evidence="4 5">
    <name type="scientific">Venturia nashicola</name>
    <dbReference type="NCBI Taxonomy" id="86259"/>
    <lineage>
        <taxon>Eukaryota</taxon>
        <taxon>Fungi</taxon>
        <taxon>Dikarya</taxon>
        <taxon>Ascomycota</taxon>
        <taxon>Pezizomycotina</taxon>
        <taxon>Dothideomycetes</taxon>
        <taxon>Pleosporomycetidae</taxon>
        <taxon>Venturiales</taxon>
        <taxon>Venturiaceae</taxon>
        <taxon>Venturia</taxon>
    </lineage>
</organism>
<dbReference type="EMBL" id="SNSC02000013">
    <property type="protein sequence ID" value="TID19155.1"/>
    <property type="molecule type" value="Genomic_DNA"/>
</dbReference>
<dbReference type="InterPro" id="IPR000873">
    <property type="entry name" value="AMP-dep_synth/lig_dom"/>
</dbReference>
<keyword evidence="1" id="KW-0596">Phosphopantetheine</keyword>
<dbReference type="Gene3D" id="3.40.50.12780">
    <property type="entry name" value="N-terminal domain of ligase-like"/>
    <property type="match status" value="1"/>
</dbReference>
<name>A0A4Z1P4P2_9PEZI</name>
<reference evidence="4 5" key="1">
    <citation type="submission" date="2019-04" db="EMBL/GenBank/DDBJ databases">
        <title>High contiguity whole genome sequence and gene annotation resource for two Venturia nashicola isolates.</title>
        <authorList>
            <person name="Prokchorchik M."/>
            <person name="Won K."/>
            <person name="Lee Y."/>
            <person name="Choi E.D."/>
            <person name="Segonzac C."/>
            <person name="Sohn K.H."/>
        </authorList>
    </citation>
    <scope>NUCLEOTIDE SEQUENCE [LARGE SCALE GENOMIC DNA]</scope>
    <source>
        <strain evidence="4 5">PRI2</strain>
    </source>
</reference>
<evidence type="ECO:0000313" key="5">
    <source>
        <dbReference type="Proteomes" id="UP000298493"/>
    </source>
</evidence>
<dbReference type="PROSITE" id="PS50075">
    <property type="entry name" value="CARRIER"/>
    <property type="match status" value="1"/>
</dbReference>
<dbReference type="Pfam" id="PF07993">
    <property type="entry name" value="NAD_binding_4"/>
    <property type="match status" value="1"/>
</dbReference>
<accession>A0A4Z1P4P2</accession>
<dbReference type="InterPro" id="IPR013120">
    <property type="entry name" value="FAR_NAD-bd"/>
</dbReference>
<evidence type="ECO:0000256" key="2">
    <source>
        <dbReference type="ARBA" id="ARBA00022553"/>
    </source>
</evidence>
<dbReference type="PANTHER" id="PTHR43439:SF2">
    <property type="entry name" value="ENZYME, PUTATIVE (JCVI)-RELATED"/>
    <property type="match status" value="1"/>
</dbReference>
<proteinExistence type="predicted"/>
<keyword evidence="5" id="KW-1185">Reference proteome</keyword>
<dbReference type="STRING" id="86259.A0A4Z1P4P2"/>
<dbReference type="Pfam" id="PF23562">
    <property type="entry name" value="AMP-binding_C_3"/>
    <property type="match status" value="1"/>
</dbReference>
<keyword evidence="2" id="KW-0597">Phosphoprotein</keyword>
<sequence>MDELTTNYFVCTLGEAVGLRSNILNTPYSTITHLIDQQAYSHPHLPAFAFPVPGSGTAWDHRIFTFRDVYNESLSSATTFQAQLRNCSSSTVALLCPSSIDFVFAWLGLMRAGLSVLIIAPQCQPAAIAHLCKLCNVSFLFHDEIYTELAQSTSSIANFDLHCQLLVTKKKTFQDHFPTGSFKSLSSEDIAFLFHTSGTSTGLPKPIPQSHHAAVAVLPILDGRNSATFTTTPLYHGGIADCLRAWTSSALIWLFPGADLPITSKNILSSMRCAERAAETQKFPHVSYFASVPYILQMLADEDDGMLLLQAMEIVSVGGAALPQHVGDRLVNNGVNLVSRFGSAECGFLLSSHRLYQWDKQWHYLRFPANEKHLSFEPEGHDSGLSQLVVLPTWPHVAKANRPDGGFATSDLFEPHPSISNAWKYHSRNDSQITLSTGKKFDPAPIEDAISSASPLIRDVLIFGNNQQVPGLLVFFSKTAAGMKGEEVENEVWRIVQDVNFLGQDHTRISRSMISILTQDHDPLPKSSKGTILRNTANERYAKQIEAINTSEAHDGLRGIKLLSGSSSDKQVLETVRKVVHTVTSSKAPLEDHADFYYHGIDSAMSSQIRGRLTKIIQAGIKLPWSIVYDCGNVAALSKHVYDTLQGKSPTRVKDTSQEMLDFAAKNSNFSSCPSLHPRHKERPITALLTGATGSLGAHILFVLLQDSSVSKVTCLVRAKNDEEARERVGAVLTRRAKNVPERSRGRLNCYASTLSSSDLGLSPAKYEEMVGEVTHVIHSAWAVNFSLPLQSFSENIVGLHNLLALTLSSKQDTKMIFCSSTASVLCSSDHPVHEAISFNPKDADSLGYSQSKWVAESICSTASKLEGMKERISILRIGQLTGDTVNGIWNMSEAWPLMLSTVDELGCLPDLKEERLGWLPVDVAAKVVCELALPLHQTQREGGEEMYPVYHLVANVTDTTPTWSDLLTWVQTARKRSFEIVAPNIWLEKLRKLDAHPAQALLGLWDRAYGGQQDRDGEQPRPTQVFDTTRAEEVSECMRDLKPIDEELIRKVWRWLEGETVAKTKMTK</sequence>
<dbReference type="OrthoDB" id="429813at2759"/>
<protein>
    <submittedName>
        <fullName evidence="4">Putative NRPS-like enzyme</fullName>
    </submittedName>
</protein>
<dbReference type="Pfam" id="PF00550">
    <property type="entry name" value="PP-binding"/>
    <property type="match status" value="1"/>
</dbReference>
<dbReference type="Pfam" id="PF00501">
    <property type="entry name" value="AMP-binding"/>
    <property type="match status" value="1"/>
</dbReference>
<dbReference type="GO" id="GO:0031177">
    <property type="term" value="F:phosphopantetheine binding"/>
    <property type="evidence" value="ECO:0007669"/>
    <property type="project" value="InterPro"/>
</dbReference>
<dbReference type="InterPro" id="IPR020806">
    <property type="entry name" value="PKS_PP-bd"/>
</dbReference>
<dbReference type="Gene3D" id="1.10.1200.10">
    <property type="entry name" value="ACP-like"/>
    <property type="match status" value="1"/>
</dbReference>
<dbReference type="Gene3D" id="3.40.50.720">
    <property type="entry name" value="NAD(P)-binding Rossmann-like Domain"/>
    <property type="match status" value="1"/>
</dbReference>
<dbReference type="InterPro" id="IPR036736">
    <property type="entry name" value="ACP-like_sf"/>
</dbReference>
<dbReference type="InterPro" id="IPR051414">
    <property type="entry name" value="Adenylate-forming_Reductase"/>
</dbReference>
<dbReference type="PANTHER" id="PTHR43439">
    <property type="entry name" value="PHENYLACETATE-COENZYME A LIGASE"/>
    <property type="match status" value="1"/>
</dbReference>
<dbReference type="InterPro" id="IPR009081">
    <property type="entry name" value="PP-bd_ACP"/>
</dbReference>
<dbReference type="InterPro" id="IPR036291">
    <property type="entry name" value="NAD(P)-bd_dom_sf"/>
</dbReference>
<evidence type="ECO:0000256" key="1">
    <source>
        <dbReference type="ARBA" id="ARBA00022450"/>
    </source>
</evidence>
<dbReference type="SUPFAM" id="SSF47336">
    <property type="entry name" value="ACP-like"/>
    <property type="match status" value="1"/>
</dbReference>
<dbReference type="SUPFAM" id="SSF56801">
    <property type="entry name" value="Acetyl-CoA synthetase-like"/>
    <property type="match status" value="1"/>
</dbReference>
<evidence type="ECO:0000259" key="3">
    <source>
        <dbReference type="PROSITE" id="PS50075"/>
    </source>
</evidence>
<feature type="domain" description="Carrier" evidence="3">
    <location>
        <begin position="567"/>
        <end position="645"/>
    </location>
</feature>
<dbReference type="Proteomes" id="UP000298493">
    <property type="component" value="Unassembled WGS sequence"/>
</dbReference>
<dbReference type="AlphaFoldDB" id="A0A4Z1P4P2"/>
<dbReference type="SMART" id="SM00823">
    <property type="entry name" value="PKS_PP"/>
    <property type="match status" value="1"/>
</dbReference>
<dbReference type="SUPFAM" id="SSF51735">
    <property type="entry name" value="NAD(P)-binding Rossmann-fold domains"/>
    <property type="match status" value="1"/>
</dbReference>